<name>A0A1M7CD16_9RHOB</name>
<sequence>MQQTGTPSARILTQPLVLRGKTLRNRVVFGAHTANMSENGLPGTQHLHYYLERARGGAGMIVVEPQPVHDTAVLTRGNFRPNDDAVIPGFRRITEACKAEGAVMVQQLYHVGQHGDADLSYRPNWSPSGMPSYHDSDGSHALRANEIEELIGGYIRAAERCRKAGFDGVEVWAAYHSLIEQFWRPWSNRRTDEWGGSLENRMRFGRRIIEGIRQACGEDFIIGLSASHAAKDPVALSLDDMTEILCSYDATGHVDYISCGSGSYIDYDRVMPTFVHGEKLSADLTRRLKAQVSHAVITAESQIRTPDNAESMLRAQEADLVSVVRGQIADPFWGRKVTENRDDDIRDCISCNQMCWGRRSRDYWISCLVNPSAGREHDWGSEGSIAPADAPRKLLVIGAGPAGLEAARVAAARGHSVTICEAGAQIGGQFRLAGEQPRRGQVLELLDWYERQFDALGVDLRLNTFVDAEDVAGYGADEVIVATGSLPPETGFQRWLPERDRLDGIGAGNVCSVEDIMRRAMVPGKRVVLLDEGGHWRGSGTAWFLAERGHEVSIVTPDAHIAAELGRTTSDVPLRQTLARAGVRFHTESVIDKWTGQQAAVLSMLTGDTTMIDADTLVLATTNTAFDMLAQDLDAAGIACHQIGDCVAPRLAPYAFYEGRKLALHL</sequence>
<accession>A0A1M7CD16</accession>
<dbReference type="Gene3D" id="3.40.50.720">
    <property type="entry name" value="NAD(P)-binding Rossmann-like Domain"/>
    <property type="match status" value="1"/>
</dbReference>
<dbReference type="STRING" id="337701.SAMN05444398_104193"/>
<dbReference type="PANTHER" id="PTHR42917">
    <property type="entry name" value="2,4-DIENOYL-COA REDUCTASE"/>
    <property type="match status" value="1"/>
</dbReference>
<dbReference type="PANTHER" id="PTHR42917:SF2">
    <property type="entry name" value="2,4-DIENOYL-COA REDUCTASE [(2E)-ENOYL-COA-PRODUCING]"/>
    <property type="match status" value="1"/>
</dbReference>
<dbReference type="GO" id="GO:0010181">
    <property type="term" value="F:FMN binding"/>
    <property type="evidence" value="ECO:0007669"/>
    <property type="project" value="InterPro"/>
</dbReference>
<dbReference type="InterPro" id="IPR013785">
    <property type="entry name" value="Aldolase_TIM"/>
</dbReference>
<dbReference type="AlphaFoldDB" id="A0A1M7CD16"/>
<keyword evidence="5" id="KW-0288">FMN</keyword>
<keyword evidence="8" id="KW-0408">Iron</keyword>
<organism evidence="11 12">
    <name type="scientific">Roseovarius pacificus</name>
    <dbReference type="NCBI Taxonomy" id="337701"/>
    <lineage>
        <taxon>Bacteria</taxon>
        <taxon>Pseudomonadati</taxon>
        <taxon>Pseudomonadota</taxon>
        <taxon>Alphaproteobacteria</taxon>
        <taxon>Rhodobacterales</taxon>
        <taxon>Roseobacteraceae</taxon>
        <taxon>Roseovarius</taxon>
    </lineage>
</organism>
<evidence type="ECO:0000256" key="5">
    <source>
        <dbReference type="ARBA" id="ARBA00022643"/>
    </source>
</evidence>
<gene>
    <name evidence="11" type="ORF">SAMN05444398_104193</name>
</gene>
<dbReference type="InterPro" id="IPR023753">
    <property type="entry name" value="FAD/NAD-binding_dom"/>
</dbReference>
<reference evidence="11 12" key="1">
    <citation type="submission" date="2016-11" db="EMBL/GenBank/DDBJ databases">
        <authorList>
            <person name="Jaros S."/>
            <person name="Januszkiewicz K."/>
            <person name="Wedrychowicz H."/>
        </authorList>
    </citation>
    <scope>NUCLEOTIDE SEQUENCE [LARGE SCALE GENOMIC DNA]</scope>
    <source>
        <strain evidence="11 12">DSM 29589</strain>
    </source>
</reference>
<dbReference type="GO" id="GO:0008670">
    <property type="term" value="F:2,4-dienoyl-CoA reductase (NADPH) activity"/>
    <property type="evidence" value="ECO:0007669"/>
    <property type="project" value="TreeGrafter"/>
</dbReference>
<evidence type="ECO:0000259" key="10">
    <source>
        <dbReference type="PROSITE" id="PS50206"/>
    </source>
</evidence>
<evidence type="ECO:0000256" key="6">
    <source>
        <dbReference type="ARBA" id="ARBA00022723"/>
    </source>
</evidence>
<dbReference type="GO" id="GO:0046872">
    <property type="term" value="F:metal ion binding"/>
    <property type="evidence" value="ECO:0007669"/>
    <property type="project" value="UniProtKB-KW"/>
</dbReference>
<dbReference type="PROSITE" id="PS50206">
    <property type="entry name" value="RHODANESE_3"/>
    <property type="match status" value="1"/>
</dbReference>
<keyword evidence="7" id="KW-0560">Oxidoreductase</keyword>
<dbReference type="SUPFAM" id="SSF51395">
    <property type="entry name" value="FMN-linked oxidoreductases"/>
    <property type="match status" value="1"/>
</dbReference>
<evidence type="ECO:0000256" key="1">
    <source>
        <dbReference type="ARBA" id="ARBA00001917"/>
    </source>
</evidence>
<keyword evidence="4" id="KW-0285">Flavoprotein</keyword>
<keyword evidence="12" id="KW-1185">Reference proteome</keyword>
<evidence type="ECO:0000313" key="11">
    <source>
        <dbReference type="EMBL" id="SHL65080.1"/>
    </source>
</evidence>
<keyword evidence="6" id="KW-0479">Metal-binding</keyword>
<evidence type="ECO:0000313" key="12">
    <source>
        <dbReference type="Proteomes" id="UP000183974"/>
    </source>
</evidence>
<comment type="cofactor">
    <cofactor evidence="1">
        <name>FMN</name>
        <dbReference type="ChEBI" id="CHEBI:58210"/>
    </cofactor>
</comment>
<evidence type="ECO:0000256" key="4">
    <source>
        <dbReference type="ARBA" id="ARBA00022630"/>
    </source>
</evidence>
<dbReference type="Proteomes" id="UP000183974">
    <property type="component" value="Unassembled WGS sequence"/>
</dbReference>
<evidence type="ECO:0000256" key="9">
    <source>
        <dbReference type="ARBA" id="ARBA00023014"/>
    </source>
</evidence>
<dbReference type="Pfam" id="PF00724">
    <property type="entry name" value="Oxidored_FMN"/>
    <property type="match status" value="1"/>
</dbReference>
<comment type="similarity">
    <text evidence="3">In the N-terminal section; belongs to the NADH:flavin oxidoreductase/NADH oxidase family.</text>
</comment>
<dbReference type="OrthoDB" id="9784632at2"/>
<dbReference type="Gene3D" id="3.50.50.60">
    <property type="entry name" value="FAD/NAD(P)-binding domain"/>
    <property type="match status" value="1"/>
</dbReference>
<evidence type="ECO:0000256" key="3">
    <source>
        <dbReference type="ARBA" id="ARBA00011048"/>
    </source>
</evidence>
<comment type="cofactor">
    <cofactor evidence="2">
        <name>[4Fe-4S] cluster</name>
        <dbReference type="ChEBI" id="CHEBI:49883"/>
    </cofactor>
</comment>
<feature type="domain" description="Rhodanese" evidence="10">
    <location>
        <begin position="523"/>
        <end position="562"/>
    </location>
</feature>
<dbReference type="GO" id="GO:0051536">
    <property type="term" value="F:iron-sulfur cluster binding"/>
    <property type="evidence" value="ECO:0007669"/>
    <property type="project" value="UniProtKB-KW"/>
</dbReference>
<dbReference type="Pfam" id="PF07992">
    <property type="entry name" value="Pyr_redox_2"/>
    <property type="match status" value="1"/>
</dbReference>
<dbReference type="RefSeq" id="WP_073034532.1">
    <property type="nucleotide sequence ID" value="NZ_BMLR01000004.1"/>
</dbReference>
<evidence type="ECO:0000256" key="2">
    <source>
        <dbReference type="ARBA" id="ARBA00001966"/>
    </source>
</evidence>
<dbReference type="InterPro" id="IPR051793">
    <property type="entry name" value="NADH:flavin_oxidoreductase"/>
</dbReference>
<dbReference type="InterPro" id="IPR001763">
    <property type="entry name" value="Rhodanese-like_dom"/>
</dbReference>
<dbReference type="InterPro" id="IPR036188">
    <property type="entry name" value="FAD/NAD-bd_sf"/>
</dbReference>
<evidence type="ECO:0000256" key="7">
    <source>
        <dbReference type="ARBA" id="ARBA00023002"/>
    </source>
</evidence>
<dbReference type="SUPFAM" id="SSF51971">
    <property type="entry name" value="Nucleotide-binding domain"/>
    <property type="match status" value="1"/>
</dbReference>
<dbReference type="PRINTS" id="PR00368">
    <property type="entry name" value="FADPNR"/>
</dbReference>
<dbReference type="Gene3D" id="3.20.20.70">
    <property type="entry name" value="Aldolase class I"/>
    <property type="match status" value="1"/>
</dbReference>
<protein>
    <submittedName>
        <fullName evidence="11">2,4-dienoyl-CoA reductase</fullName>
    </submittedName>
</protein>
<dbReference type="SUPFAM" id="SSF51905">
    <property type="entry name" value="FAD/NAD(P)-binding domain"/>
    <property type="match status" value="1"/>
</dbReference>
<proteinExistence type="inferred from homology"/>
<dbReference type="GO" id="GO:0033543">
    <property type="term" value="P:fatty acid beta-oxidation, unsaturated, even number, reductase/isomerase pathway"/>
    <property type="evidence" value="ECO:0007669"/>
    <property type="project" value="TreeGrafter"/>
</dbReference>
<dbReference type="PRINTS" id="PR00411">
    <property type="entry name" value="PNDRDTASEI"/>
</dbReference>
<keyword evidence="9" id="KW-0411">Iron-sulfur</keyword>
<evidence type="ECO:0000256" key="8">
    <source>
        <dbReference type="ARBA" id="ARBA00023004"/>
    </source>
</evidence>
<dbReference type="InterPro" id="IPR001155">
    <property type="entry name" value="OxRdtase_FMN_N"/>
</dbReference>
<dbReference type="EMBL" id="FRBR01000004">
    <property type="protein sequence ID" value="SHL65080.1"/>
    <property type="molecule type" value="Genomic_DNA"/>
</dbReference>